<evidence type="ECO:0000313" key="3">
    <source>
        <dbReference type="Proteomes" id="UP000799438"/>
    </source>
</evidence>
<sequence length="224" mass="24963">MRSRLRVRRWMITCWLGRTAAVLFRPAQTPHQRFRVLEPRDRGTLSEQRQRRRGTQATWRISGCKMLWHALIRCRASCTGSAPSQRFEARLPTYPTPAVCLAWHHEGGGLVTGLLGIHTHTHTYNRQGLLVKKIRKKAAPPVKKSVARVLGLTCPRPVSPIRQLCITSLTVRAGLFLLRSLFCNGAAPAGFCSSRSLSCSSSRRSFQGSCCHCAHSIRTPVGIG</sequence>
<dbReference type="GeneID" id="54296381"/>
<evidence type="ECO:0000313" key="2">
    <source>
        <dbReference type="EMBL" id="KAF2142120.1"/>
    </source>
</evidence>
<dbReference type="Proteomes" id="UP000799438">
    <property type="component" value="Unassembled WGS sequence"/>
</dbReference>
<feature type="chain" id="PRO_5025483771" description="Secreted protein" evidence="1">
    <location>
        <begin position="22"/>
        <end position="224"/>
    </location>
</feature>
<proteinExistence type="predicted"/>
<evidence type="ECO:0000256" key="1">
    <source>
        <dbReference type="SAM" id="SignalP"/>
    </source>
</evidence>
<keyword evidence="3" id="KW-1185">Reference proteome</keyword>
<keyword evidence="1" id="KW-0732">Signal</keyword>
<name>A0A6A6BD85_9PEZI</name>
<dbReference type="AlphaFoldDB" id="A0A6A6BD85"/>
<reference evidence="2" key="1">
    <citation type="journal article" date="2020" name="Stud. Mycol.">
        <title>101 Dothideomycetes genomes: a test case for predicting lifestyles and emergence of pathogens.</title>
        <authorList>
            <person name="Haridas S."/>
            <person name="Albert R."/>
            <person name="Binder M."/>
            <person name="Bloem J."/>
            <person name="Labutti K."/>
            <person name="Salamov A."/>
            <person name="Andreopoulos B."/>
            <person name="Baker S."/>
            <person name="Barry K."/>
            <person name="Bills G."/>
            <person name="Bluhm B."/>
            <person name="Cannon C."/>
            <person name="Castanera R."/>
            <person name="Culley D."/>
            <person name="Daum C."/>
            <person name="Ezra D."/>
            <person name="Gonzalez J."/>
            <person name="Henrissat B."/>
            <person name="Kuo A."/>
            <person name="Liang C."/>
            <person name="Lipzen A."/>
            <person name="Lutzoni F."/>
            <person name="Magnuson J."/>
            <person name="Mondo S."/>
            <person name="Nolan M."/>
            <person name="Ohm R."/>
            <person name="Pangilinan J."/>
            <person name="Park H.-J."/>
            <person name="Ramirez L."/>
            <person name="Alfaro M."/>
            <person name="Sun H."/>
            <person name="Tritt A."/>
            <person name="Yoshinaga Y."/>
            <person name="Zwiers L.-H."/>
            <person name="Turgeon B."/>
            <person name="Goodwin S."/>
            <person name="Spatafora J."/>
            <person name="Crous P."/>
            <person name="Grigoriev I."/>
        </authorList>
    </citation>
    <scope>NUCLEOTIDE SEQUENCE</scope>
    <source>
        <strain evidence="2">CBS 121167</strain>
    </source>
</reference>
<accession>A0A6A6BD85</accession>
<feature type="signal peptide" evidence="1">
    <location>
        <begin position="1"/>
        <end position="21"/>
    </location>
</feature>
<gene>
    <name evidence="2" type="ORF">K452DRAFT_26834</name>
</gene>
<protein>
    <recommendedName>
        <fullName evidence="4">Secreted protein</fullName>
    </recommendedName>
</protein>
<dbReference type="EMBL" id="ML995485">
    <property type="protein sequence ID" value="KAF2142120.1"/>
    <property type="molecule type" value="Genomic_DNA"/>
</dbReference>
<dbReference type="RefSeq" id="XP_033397832.1">
    <property type="nucleotide sequence ID" value="XM_033538885.1"/>
</dbReference>
<evidence type="ECO:0008006" key="4">
    <source>
        <dbReference type="Google" id="ProtNLM"/>
    </source>
</evidence>
<organism evidence="2 3">
    <name type="scientific">Aplosporella prunicola CBS 121167</name>
    <dbReference type="NCBI Taxonomy" id="1176127"/>
    <lineage>
        <taxon>Eukaryota</taxon>
        <taxon>Fungi</taxon>
        <taxon>Dikarya</taxon>
        <taxon>Ascomycota</taxon>
        <taxon>Pezizomycotina</taxon>
        <taxon>Dothideomycetes</taxon>
        <taxon>Dothideomycetes incertae sedis</taxon>
        <taxon>Botryosphaeriales</taxon>
        <taxon>Aplosporellaceae</taxon>
        <taxon>Aplosporella</taxon>
    </lineage>
</organism>